<evidence type="ECO:0000313" key="3">
    <source>
        <dbReference type="EMBL" id="PQM31084.1"/>
    </source>
</evidence>
<feature type="compositionally biased region" description="Basic and acidic residues" evidence="2">
    <location>
        <begin position="156"/>
        <end position="171"/>
    </location>
</feature>
<feature type="region of interest" description="Disordered" evidence="2">
    <location>
        <begin position="146"/>
        <end position="171"/>
    </location>
</feature>
<name>A0A2P6FCH3_9MOLU</name>
<keyword evidence="4" id="KW-1185">Reference proteome</keyword>
<dbReference type="STRING" id="2138.SMSRO_v1c08490"/>
<comment type="caution">
    <text evidence="3">The sequence shown here is derived from an EMBL/GenBank/DDBJ whole genome shotgun (WGS) entry which is preliminary data.</text>
</comment>
<accession>A0A2P6FCH3</accession>
<protein>
    <submittedName>
        <fullName evidence="3">Uncharacterized protein</fullName>
    </submittedName>
</protein>
<reference evidence="3 4" key="1">
    <citation type="journal article" date="2015" name="MBio">
        <title>Genome sequence of the Drosophila melanogaster male-killing Spiroplasma strain MSRO endosymbiont.</title>
        <authorList>
            <person name="Paredes J.C."/>
            <person name="Herren J.K."/>
            <person name="Schupfer F."/>
            <person name="Marin R."/>
            <person name="Claverol S."/>
            <person name="Kuo C.H."/>
            <person name="Lemaitre B."/>
            <person name="Beven L."/>
        </authorList>
    </citation>
    <scope>NUCLEOTIDE SEQUENCE [LARGE SCALE GENOMIC DNA]</scope>
    <source>
        <strain evidence="3 4">MSRO</strain>
    </source>
</reference>
<organism evidence="3 4">
    <name type="scientific">Spiroplasma poulsonii</name>
    <dbReference type="NCBI Taxonomy" id="2138"/>
    <lineage>
        <taxon>Bacteria</taxon>
        <taxon>Bacillati</taxon>
        <taxon>Mycoplasmatota</taxon>
        <taxon>Mollicutes</taxon>
        <taxon>Entomoplasmatales</taxon>
        <taxon>Spiroplasmataceae</taxon>
        <taxon>Spiroplasma</taxon>
    </lineage>
</organism>
<proteinExistence type="predicted"/>
<evidence type="ECO:0000256" key="2">
    <source>
        <dbReference type="SAM" id="MobiDB-lite"/>
    </source>
</evidence>
<sequence>MFKWFKRKKKQDIIVNLAAASSFDDDIEAASGIDFRESFVASTPTVVVMEDNLEPSIKPNVDQKNVKNIHNLVQNARSQINKYKEENNVNEHENLLERLERLKNLRDSSQSKPSEFQQMLNQIKERNFNDRMAYIMDRIKVSHRDDNKLELNQNGEPKEKTRSKQAKKDNIAITGNKKEITKIKQKLAQEDYAVVKQNNDFTITLSVEQFQHIVRDTVEDVLVDLGIKNKDE</sequence>
<feature type="coiled-coil region" evidence="1">
    <location>
        <begin position="66"/>
        <end position="112"/>
    </location>
</feature>
<dbReference type="EMBL" id="JTLV02000001">
    <property type="protein sequence ID" value="PQM31084.1"/>
    <property type="molecule type" value="Genomic_DNA"/>
</dbReference>
<dbReference type="AlphaFoldDB" id="A0A2P6FCH3"/>
<dbReference type="OrthoDB" id="388906at2"/>
<gene>
    <name evidence="3" type="ORF">SMSRO_SF008830</name>
</gene>
<evidence type="ECO:0000256" key="1">
    <source>
        <dbReference type="SAM" id="Coils"/>
    </source>
</evidence>
<dbReference type="Proteomes" id="UP000031565">
    <property type="component" value="Unassembled WGS sequence"/>
</dbReference>
<keyword evidence="1" id="KW-0175">Coiled coil</keyword>
<evidence type="ECO:0000313" key="4">
    <source>
        <dbReference type="Proteomes" id="UP000031565"/>
    </source>
</evidence>
<dbReference type="RefSeq" id="WP_040093224.1">
    <property type="nucleotide sequence ID" value="NZ_CM020866.1"/>
</dbReference>